<dbReference type="Proteomes" id="UP000184188">
    <property type="component" value="Unassembled WGS sequence"/>
</dbReference>
<proteinExistence type="inferred from homology"/>
<dbReference type="EC" id="3.4.19.12" evidence="3"/>
<dbReference type="PANTHER" id="PTHR24006">
    <property type="entry name" value="UBIQUITIN CARBOXYL-TERMINAL HYDROLASE"/>
    <property type="match status" value="1"/>
</dbReference>
<dbReference type="AlphaFoldDB" id="A0A1L9SAM2"/>
<name>A0A1L9SAM2_9EURO</name>
<keyword evidence="7" id="KW-0788">Thiol protease</keyword>
<dbReference type="Gene3D" id="3.90.70.10">
    <property type="entry name" value="Cysteine proteinases"/>
    <property type="match status" value="1"/>
</dbReference>
<evidence type="ECO:0000313" key="11">
    <source>
        <dbReference type="Proteomes" id="UP000184188"/>
    </source>
</evidence>
<evidence type="ECO:0000256" key="5">
    <source>
        <dbReference type="ARBA" id="ARBA00022786"/>
    </source>
</evidence>
<evidence type="ECO:0000256" key="8">
    <source>
        <dbReference type="SAM" id="MobiDB-lite"/>
    </source>
</evidence>
<gene>
    <name evidence="10" type="ORF">ASPZODRAFT_18953</name>
</gene>
<dbReference type="GO" id="GO:0005634">
    <property type="term" value="C:nucleus"/>
    <property type="evidence" value="ECO:0007669"/>
    <property type="project" value="TreeGrafter"/>
</dbReference>
<feature type="domain" description="USP" evidence="9">
    <location>
        <begin position="62"/>
        <end position="373"/>
    </location>
</feature>
<evidence type="ECO:0000256" key="6">
    <source>
        <dbReference type="ARBA" id="ARBA00022801"/>
    </source>
</evidence>
<sequence>MRQRNMNNGPAAGRMAFSKINCPDSLSRMTLKYKFISQETVIDSLIEEWWTTNNLPVDAPTHGIKNGGDQCYRNSVLVMLLHTPVFVNWLNSHNGGGCDPKKCLVCLFKKLASVYWSSGCDQGTRTRWMNKLWTPFYARWCAKGTIPRRGQQDATEFLVDLLNYLEETDPVLAQSLSQIFQVRTNRYKFCDKCKGPLVSMGPPDSWYWLSALLTSGGQTVVSTTLKRALRETMAPRPLDNETCSKCGIKLSSKGLLDDETPEVLLVCLDRIKFANGSCIKIETPVKDFDLDLNPYLDNVAVRQSQRKTVKYELYAAICHIGKQIMSGHYITYVKNGKGKIQKVNDLTVTPGPESFGACAKLPVDAYLLAYRKVGWEIEDAKPTQQLAGKDQGEAQKSATKNESQQRIHAEACRYKVSEGDTHGLIMEQVQPDPQHAEKGVYFELKIHAEISDELIDQVVTAVDKVKEMKKKRKLDETEQPEGKPSPKRTRTQKSKVDPKPKLGRRKAAAKSNKTAGPKTTKKEDPKVARPARKKRKRDDDDGEYVDGSKTTQKTGGRSLRPRKRK</sequence>
<dbReference type="GO" id="GO:0005829">
    <property type="term" value="C:cytosol"/>
    <property type="evidence" value="ECO:0007669"/>
    <property type="project" value="TreeGrafter"/>
</dbReference>
<evidence type="ECO:0000256" key="2">
    <source>
        <dbReference type="ARBA" id="ARBA00009085"/>
    </source>
</evidence>
<evidence type="ECO:0000256" key="1">
    <source>
        <dbReference type="ARBA" id="ARBA00000707"/>
    </source>
</evidence>
<keyword evidence="5" id="KW-0833">Ubl conjugation pathway</keyword>
<dbReference type="STRING" id="1073090.A0A1L9SAM2"/>
<evidence type="ECO:0000259" key="9">
    <source>
        <dbReference type="PROSITE" id="PS50235"/>
    </source>
</evidence>
<dbReference type="GO" id="GO:0004843">
    <property type="term" value="F:cysteine-type deubiquitinase activity"/>
    <property type="evidence" value="ECO:0007669"/>
    <property type="project" value="UniProtKB-EC"/>
</dbReference>
<comment type="similarity">
    <text evidence="2">Belongs to the peptidase C19 family.</text>
</comment>
<dbReference type="GeneID" id="34613778"/>
<evidence type="ECO:0000256" key="3">
    <source>
        <dbReference type="ARBA" id="ARBA00012759"/>
    </source>
</evidence>
<dbReference type="OrthoDB" id="289038at2759"/>
<dbReference type="InterPro" id="IPR001394">
    <property type="entry name" value="Peptidase_C19_UCH"/>
</dbReference>
<comment type="catalytic activity">
    <reaction evidence="1">
        <text>Thiol-dependent hydrolysis of ester, thioester, amide, peptide and isopeptide bonds formed by the C-terminal Gly of ubiquitin (a 76-residue protein attached to proteins as an intracellular targeting signal).</text>
        <dbReference type="EC" id="3.4.19.12"/>
    </reaction>
</comment>
<dbReference type="InterPro" id="IPR028889">
    <property type="entry name" value="USP"/>
</dbReference>
<dbReference type="Pfam" id="PF00443">
    <property type="entry name" value="UCH"/>
    <property type="match status" value="1"/>
</dbReference>
<dbReference type="InterPro" id="IPR038765">
    <property type="entry name" value="Papain-like_cys_pep_sf"/>
</dbReference>
<accession>A0A1L9SAM2</accession>
<keyword evidence="4" id="KW-0645">Protease</keyword>
<reference evidence="11" key="1">
    <citation type="journal article" date="2017" name="Genome Biol.">
        <title>Comparative genomics reveals high biological diversity and specific adaptations in the industrially and medically important fungal genus Aspergillus.</title>
        <authorList>
            <person name="de Vries R.P."/>
            <person name="Riley R."/>
            <person name="Wiebenga A."/>
            <person name="Aguilar-Osorio G."/>
            <person name="Amillis S."/>
            <person name="Uchima C.A."/>
            <person name="Anderluh G."/>
            <person name="Asadollahi M."/>
            <person name="Askin M."/>
            <person name="Barry K."/>
            <person name="Battaglia E."/>
            <person name="Bayram O."/>
            <person name="Benocci T."/>
            <person name="Braus-Stromeyer S.A."/>
            <person name="Caldana C."/>
            <person name="Canovas D."/>
            <person name="Cerqueira G.C."/>
            <person name="Chen F."/>
            <person name="Chen W."/>
            <person name="Choi C."/>
            <person name="Clum A."/>
            <person name="Dos Santos R.A."/>
            <person name="Damasio A.R."/>
            <person name="Diallinas G."/>
            <person name="Emri T."/>
            <person name="Fekete E."/>
            <person name="Flipphi M."/>
            <person name="Freyberg S."/>
            <person name="Gallo A."/>
            <person name="Gournas C."/>
            <person name="Habgood R."/>
            <person name="Hainaut M."/>
            <person name="Harispe M.L."/>
            <person name="Henrissat B."/>
            <person name="Hilden K.S."/>
            <person name="Hope R."/>
            <person name="Hossain A."/>
            <person name="Karabika E."/>
            <person name="Karaffa L."/>
            <person name="Karanyi Z."/>
            <person name="Krasevec N."/>
            <person name="Kuo A."/>
            <person name="Kusch H."/>
            <person name="LaButti K."/>
            <person name="Lagendijk E.L."/>
            <person name="Lapidus A."/>
            <person name="Levasseur A."/>
            <person name="Lindquist E."/>
            <person name="Lipzen A."/>
            <person name="Logrieco A.F."/>
            <person name="MacCabe A."/>
            <person name="Maekelae M.R."/>
            <person name="Malavazi I."/>
            <person name="Melin P."/>
            <person name="Meyer V."/>
            <person name="Mielnichuk N."/>
            <person name="Miskei M."/>
            <person name="Molnar A.P."/>
            <person name="Mule G."/>
            <person name="Ngan C.Y."/>
            <person name="Orejas M."/>
            <person name="Orosz E."/>
            <person name="Ouedraogo J.P."/>
            <person name="Overkamp K.M."/>
            <person name="Park H.-S."/>
            <person name="Perrone G."/>
            <person name="Piumi F."/>
            <person name="Punt P.J."/>
            <person name="Ram A.F."/>
            <person name="Ramon A."/>
            <person name="Rauscher S."/>
            <person name="Record E."/>
            <person name="Riano-Pachon D.M."/>
            <person name="Robert V."/>
            <person name="Roehrig J."/>
            <person name="Ruller R."/>
            <person name="Salamov A."/>
            <person name="Salih N.S."/>
            <person name="Samson R.A."/>
            <person name="Sandor E."/>
            <person name="Sanguinetti M."/>
            <person name="Schuetze T."/>
            <person name="Sepcic K."/>
            <person name="Shelest E."/>
            <person name="Sherlock G."/>
            <person name="Sophianopoulou V."/>
            <person name="Squina F.M."/>
            <person name="Sun H."/>
            <person name="Susca A."/>
            <person name="Todd R.B."/>
            <person name="Tsang A."/>
            <person name="Unkles S.E."/>
            <person name="van de Wiele N."/>
            <person name="van Rossen-Uffink D."/>
            <person name="Oliveira J.V."/>
            <person name="Vesth T.C."/>
            <person name="Visser J."/>
            <person name="Yu J.-H."/>
            <person name="Zhou M."/>
            <person name="Andersen M.R."/>
            <person name="Archer D.B."/>
            <person name="Baker S.E."/>
            <person name="Benoit I."/>
            <person name="Brakhage A.A."/>
            <person name="Braus G.H."/>
            <person name="Fischer R."/>
            <person name="Frisvad J.C."/>
            <person name="Goldman G.H."/>
            <person name="Houbraken J."/>
            <person name="Oakley B."/>
            <person name="Pocsi I."/>
            <person name="Scazzocchio C."/>
            <person name="Seiboth B."/>
            <person name="vanKuyk P.A."/>
            <person name="Wortman J."/>
            <person name="Dyer P.S."/>
            <person name="Grigoriev I.V."/>
        </authorList>
    </citation>
    <scope>NUCLEOTIDE SEQUENCE [LARGE SCALE GENOMIC DNA]</scope>
    <source>
        <strain evidence="11">CBS 506.65</strain>
    </source>
</reference>
<dbReference type="GO" id="GO:0006508">
    <property type="term" value="P:proteolysis"/>
    <property type="evidence" value="ECO:0007669"/>
    <property type="project" value="UniProtKB-KW"/>
</dbReference>
<evidence type="ECO:0000313" key="10">
    <source>
        <dbReference type="EMBL" id="OJJ44186.1"/>
    </source>
</evidence>
<dbReference type="GO" id="GO:0016579">
    <property type="term" value="P:protein deubiquitination"/>
    <property type="evidence" value="ECO:0007669"/>
    <property type="project" value="InterPro"/>
</dbReference>
<evidence type="ECO:0000256" key="7">
    <source>
        <dbReference type="ARBA" id="ARBA00022807"/>
    </source>
</evidence>
<organism evidence="10 11">
    <name type="scientific">Penicilliopsis zonata CBS 506.65</name>
    <dbReference type="NCBI Taxonomy" id="1073090"/>
    <lineage>
        <taxon>Eukaryota</taxon>
        <taxon>Fungi</taxon>
        <taxon>Dikarya</taxon>
        <taxon>Ascomycota</taxon>
        <taxon>Pezizomycotina</taxon>
        <taxon>Eurotiomycetes</taxon>
        <taxon>Eurotiomycetidae</taxon>
        <taxon>Eurotiales</taxon>
        <taxon>Aspergillaceae</taxon>
        <taxon>Penicilliopsis</taxon>
    </lineage>
</organism>
<dbReference type="EMBL" id="KV878349">
    <property type="protein sequence ID" value="OJJ44186.1"/>
    <property type="molecule type" value="Genomic_DNA"/>
</dbReference>
<dbReference type="VEuPathDB" id="FungiDB:ASPZODRAFT_18953"/>
<dbReference type="SUPFAM" id="SSF54001">
    <property type="entry name" value="Cysteine proteinases"/>
    <property type="match status" value="1"/>
</dbReference>
<evidence type="ECO:0000256" key="4">
    <source>
        <dbReference type="ARBA" id="ARBA00022670"/>
    </source>
</evidence>
<dbReference type="RefSeq" id="XP_022578696.1">
    <property type="nucleotide sequence ID" value="XM_022727314.1"/>
</dbReference>
<feature type="region of interest" description="Disordered" evidence="8">
    <location>
        <begin position="467"/>
        <end position="565"/>
    </location>
</feature>
<keyword evidence="6" id="KW-0378">Hydrolase</keyword>
<feature type="region of interest" description="Disordered" evidence="8">
    <location>
        <begin position="384"/>
        <end position="407"/>
    </location>
</feature>
<protein>
    <recommendedName>
        <fullName evidence="3">ubiquitinyl hydrolase 1</fullName>
        <ecNumber evidence="3">3.4.19.12</ecNumber>
    </recommendedName>
</protein>
<keyword evidence="11" id="KW-1185">Reference proteome</keyword>
<dbReference type="PANTHER" id="PTHR24006:SF758">
    <property type="entry name" value="UBIQUITIN CARBOXYL-TERMINAL HYDROLASE 36"/>
    <property type="match status" value="1"/>
</dbReference>
<dbReference type="PROSITE" id="PS50235">
    <property type="entry name" value="USP_3"/>
    <property type="match status" value="1"/>
</dbReference>
<dbReference type="InterPro" id="IPR050164">
    <property type="entry name" value="Peptidase_C19"/>
</dbReference>